<name>A0AAV7NYQ7_PLEWA</name>
<proteinExistence type="predicted"/>
<reference evidence="2" key="1">
    <citation type="journal article" date="2022" name="bioRxiv">
        <title>Sequencing and chromosome-scale assembly of the giantPleurodeles waltlgenome.</title>
        <authorList>
            <person name="Brown T."/>
            <person name="Elewa A."/>
            <person name="Iarovenko S."/>
            <person name="Subramanian E."/>
            <person name="Araus A.J."/>
            <person name="Petzold A."/>
            <person name="Susuki M."/>
            <person name="Suzuki K.-i.T."/>
            <person name="Hayashi T."/>
            <person name="Toyoda A."/>
            <person name="Oliveira C."/>
            <person name="Osipova E."/>
            <person name="Leigh N.D."/>
            <person name="Simon A."/>
            <person name="Yun M.H."/>
        </authorList>
    </citation>
    <scope>NUCLEOTIDE SEQUENCE</scope>
    <source>
        <strain evidence="2">20211129_DDA</strain>
        <tissue evidence="2">Liver</tissue>
    </source>
</reference>
<comment type="caution">
    <text evidence="2">The sequence shown here is derived from an EMBL/GenBank/DDBJ whole genome shotgun (WGS) entry which is preliminary data.</text>
</comment>
<dbReference type="Proteomes" id="UP001066276">
    <property type="component" value="Chromosome 8"/>
</dbReference>
<feature type="region of interest" description="Disordered" evidence="1">
    <location>
        <begin position="68"/>
        <end position="87"/>
    </location>
</feature>
<feature type="region of interest" description="Disordered" evidence="1">
    <location>
        <begin position="1"/>
        <end position="54"/>
    </location>
</feature>
<accession>A0AAV7NYQ7</accession>
<keyword evidence="3" id="KW-1185">Reference proteome</keyword>
<evidence type="ECO:0000313" key="3">
    <source>
        <dbReference type="Proteomes" id="UP001066276"/>
    </source>
</evidence>
<evidence type="ECO:0000313" key="2">
    <source>
        <dbReference type="EMBL" id="KAJ1119523.1"/>
    </source>
</evidence>
<sequence length="87" mass="9883">MTRLGNVYKRKTDNACEGRRKRMEPLLKRETQTNERAPTGTFLKTEDSTSSQRPHLVAALLRDEEAPNCGDSAMPLERHGLRRYGPA</sequence>
<dbReference type="AlphaFoldDB" id="A0AAV7NYQ7"/>
<evidence type="ECO:0000256" key="1">
    <source>
        <dbReference type="SAM" id="MobiDB-lite"/>
    </source>
</evidence>
<feature type="compositionally biased region" description="Basic and acidic residues" evidence="1">
    <location>
        <begin position="10"/>
        <end position="33"/>
    </location>
</feature>
<protein>
    <submittedName>
        <fullName evidence="2">Uncharacterized protein</fullName>
    </submittedName>
</protein>
<dbReference type="EMBL" id="JANPWB010000012">
    <property type="protein sequence ID" value="KAJ1119523.1"/>
    <property type="molecule type" value="Genomic_DNA"/>
</dbReference>
<organism evidence="2 3">
    <name type="scientific">Pleurodeles waltl</name>
    <name type="common">Iberian ribbed newt</name>
    <dbReference type="NCBI Taxonomy" id="8319"/>
    <lineage>
        <taxon>Eukaryota</taxon>
        <taxon>Metazoa</taxon>
        <taxon>Chordata</taxon>
        <taxon>Craniata</taxon>
        <taxon>Vertebrata</taxon>
        <taxon>Euteleostomi</taxon>
        <taxon>Amphibia</taxon>
        <taxon>Batrachia</taxon>
        <taxon>Caudata</taxon>
        <taxon>Salamandroidea</taxon>
        <taxon>Salamandridae</taxon>
        <taxon>Pleurodelinae</taxon>
        <taxon>Pleurodeles</taxon>
    </lineage>
</organism>
<gene>
    <name evidence="2" type="ORF">NDU88_007708</name>
</gene>